<keyword evidence="2" id="KW-1185">Reference proteome</keyword>
<evidence type="ECO:0000313" key="1">
    <source>
        <dbReference type="EMBL" id="SEP06136.1"/>
    </source>
</evidence>
<dbReference type="AlphaFoldDB" id="A0A1H8USN7"/>
<accession>A0A1H8USN7</accession>
<gene>
    <name evidence="1" type="ORF">SAMN05444123_107222</name>
</gene>
<protein>
    <submittedName>
        <fullName evidence="1">Uncharacterized protein</fullName>
    </submittedName>
</protein>
<reference evidence="2" key="1">
    <citation type="submission" date="2016-10" db="EMBL/GenBank/DDBJ databases">
        <authorList>
            <person name="Varghese N."/>
            <person name="Submissions S."/>
        </authorList>
    </citation>
    <scope>NUCLEOTIDE SEQUENCE [LARGE SCALE GENOMIC DNA]</scope>
    <source>
        <strain evidence="2">DSM 123</strain>
    </source>
</reference>
<name>A0A1H8USN7_9BRAD</name>
<organism evidence="1 2">
    <name type="scientific">Rhodopseudomonas pseudopalustris</name>
    <dbReference type="NCBI Taxonomy" id="1513892"/>
    <lineage>
        <taxon>Bacteria</taxon>
        <taxon>Pseudomonadati</taxon>
        <taxon>Pseudomonadota</taxon>
        <taxon>Alphaproteobacteria</taxon>
        <taxon>Hyphomicrobiales</taxon>
        <taxon>Nitrobacteraceae</taxon>
        <taxon>Rhodopseudomonas</taxon>
    </lineage>
</organism>
<proteinExistence type="predicted"/>
<evidence type="ECO:0000313" key="2">
    <source>
        <dbReference type="Proteomes" id="UP000199615"/>
    </source>
</evidence>
<sequence length="42" mass="4800">MSIVFRNNLWIPGSRCARPGMTRDVYDARYLLSRTTSTEHGA</sequence>
<dbReference type="Proteomes" id="UP000199615">
    <property type="component" value="Unassembled WGS sequence"/>
</dbReference>
<dbReference type="EMBL" id="FODT01000007">
    <property type="protein sequence ID" value="SEP06136.1"/>
    <property type="molecule type" value="Genomic_DNA"/>
</dbReference>